<evidence type="ECO:0000256" key="4">
    <source>
        <dbReference type="ARBA" id="ARBA00023136"/>
    </source>
</evidence>
<dbReference type="OrthoDB" id="6503548at2759"/>
<evidence type="ECO:0000256" key="6">
    <source>
        <dbReference type="RuleBase" id="RU363126"/>
    </source>
</evidence>
<keyword evidence="6" id="KW-0869">Chloride channel</keyword>
<keyword evidence="6" id="KW-1003">Cell membrane</keyword>
<comment type="similarity">
    <text evidence="5 6">Belongs to the anion channel-forming bestrophin (TC 1.A.46) family. Calcium-sensitive chloride channel subfamily.</text>
</comment>
<feature type="transmembrane region" description="Helical" evidence="6">
    <location>
        <begin position="64"/>
        <end position="81"/>
    </location>
</feature>
<evidence type="ECO:0000313" key="8">
    <source>
        <dbReference type="EMBL" id="RWR98643.1"/>
    </source>
</evidence>
<dbReference type="AlphaFoldDB" id="A0A3S3PBK9"/>
<dbReference type="GO" id="GO:0034707">
    <property type="term" value="C:chloride channel complex"/>
    <property type="evidence" value="ECO:0007669"/>
    <property type="project" value="UniProtKB-KW"/>
</dbReference>
<keyword evidence="6" id="KW-0407">Ion channel</keyword>
<evidence type="ECO:0000256" key="1">
    <source>
        <dbReference type="ARBA" id="ARBA00004370"/>
    </source>
</evidence>
<dbReference type="EMBL" id="NCKU01020100">
    <property type="protein sequence ID" value="RWR98643.1"/>
    <property type="molecule type" value="Genomic_DNA"/>
</dbReference>
<dbReference type="EMBL" id="NCKU01004949">
    <property type="protein sequence ID" value="RWS05217.1"/>
    <property type="molecule type" value="Genomic_DNA"/>
</dbReference>
<keyword evidence="6" id="KW-0868">Chloride</keyword>
<reference evidence="9" key="2">
    <citation type="submission" date="2018-11" db="EMBL/GenBank/DDBJ databases">
        <title>Trombidioid mite genomics.</title>
        <authorList>
            <person name="Dong X."/>
        </authorList>
    </citation>
    <scope>NUCLEOTIDE SEQUENCE</scope>
    <source>
        <strain evidence="9">UoL-WK</strain>
    </source>
</reference>
<reference evidence="9 10" key="1">
    <citation type="journal article" date="2018" name="Gigascience">
        <title>Genomes of trombidid mites reveal novel predicted allergens and laterally-transferred genes associated with secondary metabolism.</title>
        <authorList>
            <person name="Dong X."/>
            <person name="Chaisiri K."/>
            <person name="Xia D."/>
            <person name="Armstrong S.D."/>
            <person name="Fang Y."/>
            <person name="Donnelly M.J."/>
            <person name="Kadowaki T."/>
            <person name="McGarry J.W."/>
            <person name="Darby A.C."/>
            <person name="Makepeace B.L."/>
        </authorList>
    </citation>
    <scope>NUCLEOTIDE SEQUENCE [LARGE SCALE GENOMIC DNA]</scope>
    <source>
        <strain evidence="9">UoL-WK</strain>
    </source>
</reference>
<dbReference type="Pfam" id="PF01062">
    <property type="entry name" value="Bestrophin"/>
    <property type="match status" value="1"/>
</dbReference>
<protein>
    <recommendedName>
        <fullName evidence="6">Bestrophin homolog</fullName>
    </recommendedName>
</protein>
<dbReference type="GO" id="GO:0005254">
    <property type="term" value="F:chloride channel activity"/>
    <property type="evidence" value="ECO:0007669"/>
    <property type="project" value="UniProtKB-KW"/>
</dbReference>
<keyword evidence="4 6" id="KW-0472">Membrane</keyword>
<evidence type="ECO:0000256" key="5">
    <source>
        <dbReference type="ARBA" id="ARBA00034769"/>
    </source>
</evidence>
<name>A0A3S3PBK9_9ACAR</name>
<dbReference type="InterPro" id="IPR000615">
    <property type="entry name" value="Bestrophin"/>
</dbReference>
<sequence length="196" mass="23055">MVEYCSSFTKLIPLSFVLGFYVTIVVERWWNQFRAVPWPDKAAMLIQAHIHGNDERSRIIRRTLVRYLILIQALTFMAVSTKVRKRFPNEDYLVEAGLMTKEEKEVYDEVPALYGRWWVPATWFTSLIIKSRKEGRIKDDILVQQILDEFHEYRGGCGLVFAYDWISVPLVYTQTVTIATYTYFLSTLMGNQYIES</sequence>
<comment type="function">
    <text evidence="6">Forms chloride channels.</text>
</comment>
<feature type="non-terminal residue" evidence="9">
    <location>
        <position position="196"/>
    </location>
</feature>
<evidence type="ECO:0000313" key="10">
    <source>
        <dbReference type="Proteomes" id="UP000285301"/>
    </source>
</evidence>
<keyword evidence="3 6" id="KW-1133">Transmembrane helix</keyword>
<keyword evidence="2 6" id="KW-0812">Transmembrane</keyword>
<dbReference type="Proteomes" id="UP000285301">
    <property type="component" value="Unassembled WGS sequence"/>
</dbReference>
<dbReference type="InterPro" id="IPR021134">
    <property type="entry name" value="Bestrophin-like"/>
</dbReference>
<evidence type="ECO:0000256" key="3">
    <source>
        <dbReference type="ARBA" id="ARBA00022989"/>
    </source>
</evidence>
<accession>A0A3S3PBK9</accession>
<gene>
    <name evidence="9" type="ORF">B4U79_00010</name>
    <name evidence="8" type="ORF">B4U79_02825</name>
    <name evidence="7" type="ORF">B4U79_12295</name>
</gene>
<keyword evidence="10" id="KW-1185">Reference proteome</keyword>
<evidence type="ECO:0000256" key="2">
    <source>
        <dbReference type="ARBA" id="ARBA00022692"/>
    </source>
</evidence>
<feature type="transmembrane region" description="Helical" evidence="6">
    <location>
        <begin position="12"/>
        <end position="30"/>
    </location>
</feature>
<proteinExistence type="inferred from homology"/>
<dbReference type="PANTHER" id="PTHR10736:SF0">
    <property type="entry name" value="BESTROPHIN HOMOLOG"/>
    <property type="match status" value="1"/>
</dbReference>
<evidence type="ECO:0000313" key="7">
    <source>
        <dbReference type="EMBL" id="RWR98480.1"/>
    </source>
</evidence>
<comment type="subcellular location">
    <subcellularLocation>
        <location evidence="6">Cell membrane</location>
        <topology evidence="6">Multi-pass membrane protein</topology>
    </subcellularLocation>
    <subcellularLocation>
        <location evidence="1">Membrane</location>
    </subcellularLocation>
</comment>
<dbReference type="EMBL" id="NCKU01021695">
    <property type="protein sequence ID" value="RWR98480.1"/>
    <property type="molecule type" value="Genomic_DNA"/>
</dbReference>
<organism evidence="9 10">
    <name type="scientific">Dinothrombium tinctorium</name>
    <dbReference type="NCBI Taxonomy" id="1965070"/>
    <lineage>
        <taxon>Eukaryota</taxon>
        <taxon>Metazoa</taxon>
        <taxon>Ecdysozoa</taxon>
        <taxon>Arthropoda</taxon>
        <taxon>Chelicerata</taxon>
        <taxon>Arachnida</taxon>
        <taxon>Acari</taxon>
        <taxon>Acariformes</taxon>
        <taxon>Trombidiformes</taxon>
        <taxon>Prostigmata</taxon>
        <taxon>Anystina</taxon>
        <taxon>Parasitengona</taxon>
        <taxon>Trombidioidea</taxon>
        <taxon>Trombidiidae</taxon>
        <taxon>Dinothrombium</taxon>
    </lineage>
</organism>
<dbReference type="GO" id="GO:0005886">
    <property type="term" value="C:plasma membrane"/>
    <property type="evidence" value="ECO:0007669"/>
    <property type="project" value="UniProtKB-SubCell"/>
</dbReference>
<evidence type="ECO:0000313" key="9">
    <source>
        <dbReference type="EMBL" id="RWS05217.1"/>
    </source>
</evidence>
<keyword evidence="6" id="KW-0406">Ion transport</keyword>
<dbReference type="PANTHER" id="PTHR10736">
    <property type="entry name" value="BESTROPHIN"/>
    <property type="match status" value="1"/>
</dbReference>
<comment type="caution">
    <text evidence="9">The sequence shown here is derived from an EMBL/GenBank/DDBJ whole genome shotgun (WGS) entry which is preliminary data.</text>
</comment>
<keyword evidence="6" id="KW-0813">Transport</keyword>